<sequence length="140" mass="16005">MSKDPSSWIDYLDNRLALNNIFGGEVPALDKLVLAQFVLDAGAMYISLNFPSLPSGSPARWIARGCDSAQLRLSFHSLFEISMTGTWEEAPDVVASFHSDKCFSMSNPEFNVRFKYEHVNADLYPYNSDIFEEPRDWYHR</sequence>
<accession>A0ABS8Q0C6</accession>
<proteinExistence type="predicted"/>
<dbReference type="Pfam" id="PF15594">
    <property type="entry name" value="Imm50"/>
    <property type="match status" value="1"/>
</dbReference>
<evidence type="ECO:0000313" key="2">
    <source>
        <dbReference type="Proteomes" id="UP001179361"/>
    </source>
</evidence>
<gene>
    <name evidence="1" type="ORF">LQ564_02625</name>
</gene>
<reference evidence="1" key="1">
    <citation type="submission" date="2021-11" db="EMBL/GenBank/DDBJ databases">
        <title>The complete genome of Massilia sp sp. G4R7.</title>
        <authorList>
            <person name="Liu L."/>
            <person name="Yue J."/>
            <person name="Yuan J."/>
            <person name="Yang F."/>
            <person name="Li L."/>
        </authorList>
    </citation>
    <scope>NUCLEOTIDE SEQUENCE</scope>
    <source>
        <strain evidence="1">G4R7</strain>
    </source>
</reference>
<dbReference type="Proteomes" id="UP001179361">
    <property type="component" value="Unassembled WGS sequence"/>
</dbReference>
<dbReference type="InterPro" id="IPR028957">
    <property type="entry name" value="Imm50"/>
</dbReference>
<organism evidence="1 2">
    <name type="scientific">Massilia phyllostachyos</name>
    <dbReference type="NCBI Taxonomy" id="2898585"/>
    <lineage>
        <taxon>Bacteria</taxon>
        <taxon>Pseudomonadati</taxon>
        <taxon>Pseudomonadota</taxon>
        <taxon>Betaproteobacteria</taxon>
        <taxon>Burkholderiales</taxon>
        <taxon>Oxalobacteraceae</taxon>
        <taxon>Telluria group</taxon>
        <taxon>Massilia</taxon>
    </lineage>
</organism>
<dbReference type="RefSeq" id="WP_231056523.1">
    <property type="nucleotide sequence ID" value="NZ_JAJNOC010000001.1"/>
</dbReference>
<name>A0ABS8Q0C6_9BURK</name>
<protein>
    <submittedName>
        <fullName evidence="1">Uncharacterized protein</fullName>
    </submittedName>
</protein>
<comment type="caution">
    <text evidence="1">The sequence shown here is derived from an EMBL/GenBank/DDBJ whole genome shotgun (WGS) entry which is preliminary data.</text>
</comment>
<keyword evidence="2" id="KW-1185">Reference proteome</keyword>
<dbReference type="EMBL" id="JAJNOC010000001">
    <property type="protein sequence ID" value="MCD2515205.1"/>
    <property type="molecule type" value="Genomic_DNA"/>
</dbReference>
<evidence type="ECO:0000313" key="1">
    <source>
        <dbReference type="EMBL" id="MCD2515205.1"/>
    </source>
</evidence>